<evidence type="ECO:0000259" key="2">
    <source>
        <dbReference type="PROSITE" id="PS50181"/>
    </source>
</evidence>
<dbReference type="GeneID" id="30018322"/>
<feature type="compositionally biased region" description="Basic and acidic residues" evidence="1">
    <location>
        <begin position="654"/>
        <end position="674"/>
    </location>
</feature>
<dbReference type="Pfam" id="PF24539">
    <property type="entry name" value="DUF7600"/>
    <property type="match status" value="1"/>
</dbReference>
<keyword evidence="4" id="KW-1185">Reference proteome</keyword>
<protein>
    <submittedName>
        <fullName evidence="3">F-box domain, Skp2-like protein</fullName>
    </submittedName>
</protein>
<dbReference type="RefSeq" id="XP_018707360.1">
    <property type="nucleotide sequence ID" value="XM_018845637.1"/>
</dbReference>
<dbReference type="InterPro" id="IPR036047">
    <property type="entry name" value="F-box-like_dom_sf"/>
</dbReference>
<dbReference type="PROSITE" id="PS50181">
    <property type="entry name" value="FBOX"/>
    <property type="match status" value="1"/>
</dbReference>
<sequence length="772" mass="86649">MSSIVYIAPCLLCGRTIFDSQIRNAPTWLNQFRILYSLHGEVFITGVGYYRDGSFDRWVAPPEYNDRWDDDGYNGPEDHRIGVLRQRPRYDRWGVPFHEACWSLLEVAMAPAPVPLERLLDICKSFPIRNCEFSPDWGHHYGGLDVEHPDDDRCVNVGKPNAIHHALCITRISKLDPFDLLDLERIRLASRRCVIWPGENLPPPRQQQQQQQKQQMMPGALVTRAAWTTRLSNDPFASLPEELRVAIAALLPTRDFLSLRLASPHFAPMFHQQVFWATRFAGFWTDRGWLFEARTWDRAATDWRRLWRLTSPAFRSSAMHNRARVWLLALNAKMLMTPRAAAILPSDDTLRLGTWRIAAAKVQRWNPAHPYMGFFDGCVSIRGSWPVALPPLIERVSFFFSWIGDAQYLAGLKVVGMCGTVVEFGYMGHEIPVPVSGGHLAGLCLALTEKGIKAVRCVFGDGSHSPWIGSLADTAQTSRLVSSGRLSVMTAKVDGCKIVSLSVLATDWPPMLLRNGSLWAKSIPDSSLQLNDTTVAISNFGVEYTSAPGYSAYSDWYDPIHRSVFGGTRGQSLTYLTGIHAYMLLGPSGLEFEFAPGHLDYVDTCEDLGVFPDSDCATMQHFYIDGPGGERITGVELYLEHEEGVAIDDSQDIDDNRDIDYNQDRDGIQDRDDTQDGDDTQDSDYTQDSDSSVESNHLRTLLDSFKASLRCYMQRLVGNLLTTSSGLYESRTVTSLSARARVQVSNYCDAGDRANPAGGDDYRILLYNCEIL</sequence>
<dbReference type="InterPro" id="IPR001810">
    <property type="entry name" value="F-box_dom"/>
</dbReference>
<reference evidence="3 4" key="1">
    <citation type="journal article" date="2016" name="Genome Biol. Evol.">
        <title>Divergent and convergent evolution of fungal pathogenicity.</title>
        <authorList>
            <person name="Shang Y."/>
            <person name="Xiao G."/>
            <person name="Zheng P."/>
            <person name="Cen K."/>
            <person name="Zhan S."/>
            <person name="Wang C."/>
        </authorList>
    </citation>
    <scope>NUCLEOTIDE SEQUENCE [LARGE SCALE GENOMIC DNA]</scope>
    <source>
        <strain evidence="3 4">ARSEF 2679</strain>
    </source>
</reference>
<evidence type="ECO:0000313" key="3">
    <source>
        <dbReference type="EMBL" id="OAA71479.1"/>
    </source>
</evidence>
<dbReference type="EMBL" id="AZHB01000003">
    <property type="protein sequence ID" value="OAA71479.1"/>
    <property type="molecule type" value="Genomic_DNA"/>
</dbReference>
<dbReference type="AlphaFoldDB" id="A0A162MW21"/>
<dbReference type="SUPFAM" id="SSF81383">
    <property type="entry name" value="F-box domain"/>
    <property type="match status" value="1"/>
</dbReference>
<feature type="region of interest" description="Disordered" evidence="1">
    <location>
        <begin position="646"/>
        <end position="693"/>
    </location>
</feature>
<dbReference type="InterPro" id="IPR056021">
    <property type="entry name" value="DUF7600"/>
</dbReference>
<organism evidence="3 4">
    <name type="scientific">Cordyceps fumosorosea (strain ARSEF 2679)</name>
    <name type="common">Isaria fumosorosea</name>
    <dbReference type="NCBI Taxonomy" id="1081104"/>
    <lineage>
        <taxon>Eukaryota</taxon>
        <taxon>Fungi</taxon>
        <taxon>Dikarya</taxon>
        <taxon>Ascomycota</taxon>
        <taxon>Pezizomycotina</taxon>
        <taxon>Sordariomycetes</taxon>
        <taxon>Hypocreomycetidae</taxon>
        <taxon>Hypocreales</taxon>
        <taxon>Cordycipitaceae</taxon>
        <taxon>Cordyceps</taxon>
    </lineage>
</organism>
<proteinExistence type="predicted"/>
<dbReference type="STRING" id="1081104.A0A162MW21"/>
<evidence type="ECO:0000313" key="4">
    <source>
        <dbReference type="Proteomes" id="UP000076744"/>
    </source>
</evidence>
<gene>
    <name evidence="3" type="ORF">ISF_02030</name>
</gene>
<accession>A0A162MW21</accession>
<comment type="caution">
    <text evidence="3">The sequence shown here is derived from an EMBL/GenBank/DDBJ whole genome shotgun (WGS) entry which is preliminary data.</text>
</comment>
<dbReference type="OrthoDB" id="5273847at2759"/>
<dbReference type="Proteomes" id="UP000076744">
    <property type="component" value="Unassembled WGS sequence"/>
</dbReference>
<feature type="compositionally biased region" description="Acidic residues" evidence="1">
    <location>
        <begin position="675"/>
        <end position="687"/>
    </location>
</feature>
<name>A0A162MW21_CORFA</name>
<evidence type="ECO:0000256" key="1">
    <source>
        <dbReference type="SAM" id="MobiDB-lite"/>
    </source>
</evidence>
<feature type="domain" description="F-box" evidence="2">
    <location>
        <begin position="233"/>
        <end position="279"/>
    </location>
</feature>